<accession>A0A813L0K8</accession>
<reference evidence="1" key="1">
    <citation type="submission" date="2021-02" db="EMBL/GenBank/DDBJ databases">
        <authorList>
            <person name="Dougan E. K."/>
            <person name="Rhodes N."/>
            <person name="Thang M."/>
            <person name="Chan C."/>
        </authorList>
    </citation>
    <scope>NUCLEOTIDE SEQUENCE</scope>
</reference>
<dbReference type="AlphaFoldDB" id="A0A813L0K8"/>
<protein>
    <recommendedName>
        <fullName evidence="3">Anaphase-promoting complex subunit 1</fullName>
    </recommendedName>
</protein>
<comment type="caution">
    <text evidence="1">The sequence shown here is derived from an EMBL/GenBank/DDBJ whole genome shotgun (WGS) entry which is preliminary data.</text>
</comment>
<dbReference type="Proteomes" id="UP000626109">
    <property type="component" value="Unassembled WGS sequence"/>
</dbReference>
<evidence type="ECO:0000313" key="1">
    <source>
        <dbReference type="EMBL" id="CAE8712520.1"/>
    </source>
</evidence>
<organism evidence="1 2">
    <name type="scientific">Polarella glacialis</name>
    <name type="common">Dinoflagellate</name>
    <dbReference type="NCBI Taxonomy" id="89957"/>
    <lineage>
        <taxon>Eukaryota</taxon>
        <taxon>Sar</taxon>
        <taxon>Alveolata</taxon>
        <taxon>Dinophyceae</taxon>
        <taxon>Suessiales</taxon>
        <taxon>Suessiaceae</taxon>
        <taxon>Polarella</taxon>
    </lineage>
</organism>
<proteinExistence type="predicted"/>
<evidence type="ECO:0008006" key="3">
    <source>
        <dbReference type="Google" id="ProtNLM"/>
    </source>
</evidence>
<dbReference type="EMBL" id="CAJNNW010032337">
    <property type="protein sequence ID" value="CAE8712520.1"/>
    <property type="molecule type" value="Genomic_DNA"/>
</dbReference>
<gene>
    <name evidence="1" type="ORF">PGLA2088_LOCUS37070</name>
</gene>
<sequence length="159" mass="17590">MSWVNEKEEWLIDWTDARCLKELSFNPGQGGALQLQGREDPLDVFFSGVIEAGDRCLVCRASGCIVDIFDISPTAEALVSWRVHLPSPVIQDVGISHVSDANEASLCLMFLTKAKVIHRIRVLLHHGRPDVVLDGCTACNLPSLHHPLRSVRWIGTSLP</sequence>
<name>A0A813L0K8_POLGL</name>
<evidence type="ECO:0000313" key="2">
    <source>
        <dbReference type="Proteomes" id="UP000626109"/>
    </source>
</evidence>